<organism evidence="2 3">
    <name type="scientific">Mesobacillus selenatarsenatis</name>
    <dbReference type="NCBI Taxonomy" id="388741"/>
    <lineage>
        <taxon>Bacteria</taxon>
        <taxon>Bacillati</taxon>
        <taxon>Bacillota</taxon>
        <taxon>Bacilli</taxon>
        <taxon>Bacillales</taxon>
        <taxon>Bacillaceae</taxon>
        <taxon>Mesobacillus</taxon>
    </lineage>
</organism>
<evidence type="ECO:0000313" key="3">
    <source>
        <dbReference type="Proteomes" id="UP000587942"/>
    </source>
</evidence>
<reference evidence="2 3" key="1">
    <citation type="submission" date="2020-03" db="EMBL/GenBank/DDBJ databases">
        <authorList>
            <person name="Sun Q."/>
        </authorList>
    </citation>
    <scope>NUCLEOTIDE SEQUENCE [LARGE SCALE GENOMIC DNA]</scope>
    <source>
        <strain evidence="2 3">KACC 21451</strain>
    </source>
</reference>
<feature type="coiled-coil region" evidence="1">
    <location>
        <begin position="162"/>
        <end position="263"/>
    </location>
</feature>
<protein>
    <submittedName>
        <fullName evidence="2">Uncharacterized protein</fullName>
    </submittedName>
</protein>
<dbReference type="AlphaFoldDB" id="A0A846TNH5"/>
<sequence length="384" mass="44044">MTEKDLWKWILDNFSDNGVASIGRKLGLKIPGFRQINPQQKNFKVLRPKLINEALSPKNLGDLKGFFNSVAQGDEKFLEHRGKNKEELQTLMEEEITPSILLSVLLSSDDENDINKALELAEQLIEEGRLDQMEKYAEDNFGDEDGSEEEVEDESSIKDVDLKQLQQKIAALEKKLVKSEQKNEELKAKLIDVQNALNSEKKLWKDEKKGLTQEIHTLKSQQGGLKSSADAAYAERDSMEKKMEQQKDIMKKKDEEISRLNAIILNYKTQKKNSPEEESVVGETVNAGQDQPSIQEEIRINVAVIGDPKNSRVQRYNKFNLNIIESSDIEDEKQKDILEAADQIWLLTYKIPRSVQKRLRGVLKDRDTQEFATFIDLEKHMQKG</sequence>
<comment type="caution">
    <text evidence="2">The sequence shown here is derived from an EMBL/GenBank/DDBJ whole genome shotgun (WGS) entry which is preliminary data.</text>
</comment>
<dbReference type="EMBL" id="JAAVUM010000001">
    <property type="protein sequence ID" value="NKE03991.1"/>
    <property type="molecule type" value="Genomic_DNA"/>
</dbReference>
<evidence type="ECO:0000313" key="2">
    <source>
        <dbReference type="EMBL" id="NKE03991.1"/>
    </source>
</evidence>
<dbReference type="Proteomes" id="UP000587942">
    <property type="component" value="Unassembled WGS sequence"/>
</dbReference>
<accession>A0A846TNH5</accession>
<name>A0A846TNH5_9BACI</name>
<dbReference type="RefSeq" id="WP_167830520.1">
    <property type="nucleotide sequence ID" value="NZ_JAAVUM010000001.1"/>
</dbReference>
<keyword evidence="1" id="KW-0175">Coiled coil</keyword>
<proteinExistence type="predicted"/>
<gene>
    <name evidence="2" type="ORF">GWK17_00640</name>
</gene>
<evidence type="ECO:0000256" key="1">
    <source>
        <dbReference type="SAM" id="Coils"/>
    </source>
</evidence>